<dbReference type="GO" id="GO:0016989">
    <property type="term" value="F:sigma factor antagonist activity"/>
    <property type="evidence" value="ECO:0007669"/>
    <property type="project" value="TreeGrafter"/>
</dbReference>
<accession>A0A2S7K3X0</accession>
<proteinExistence type="predicted"/>
<feature type="compositionally biased region" description="Basic and acidic residues" evidence="1">
    <location>
        <begin position="18"/>
        <end position="42"/>
    </location>
</feature>
<comment type="caution">
    <text evidence="5">The sequence shown here is derived from an EMBL/GenBank/DDBJ whole genome shotgun (WGS) entry which is preliminary data.</text>
</comment>
<dbReference type="PANTHER" id="PTHR30273:SF2">
    <property type="entry name" value="PROTEIN FECR"/>
    <property type="match status" value="1"/>
</dbReference>
<name>A0A2S7K3X0_9PROT</name>
<dbReference type="Pfam" id="PF16220">
    <property type="entry name" value="DUF4880"/>
    <property type="match status" value="1"/>
</dbReference>
<evidence type="ECO:0008006" key="7">
    <source>
        <dbReference type="Google" id="ProtNLM"/>
    </source>
</evidence>
<dbReference type="Gene3D" id="2.60.120.1440">
    <property type="match status" value="1"/>
</dbReference>
<feature type="domain" description="FecR protein" evidence="2">
    <location>
        <begin position="237"/>
        <end position="328"/>
    </location>
</feature>
<dbReference type="AlphaFoldDB" id="A0A2S7K3X0"/>
<evidence type="ECO:0000259" key="3">
    <source>
        <dbReference type="Pfam" id="PF16220"/>
    </source>
</evidence>
<dbReference type="InterPro" id="IPR012373">
    <property type="entry name" value="Ferrdict_sens_TM"/>
</dbReference>
<evidence type="ECO:0000259" key="2">
    <source>
        <dbReference type="Pfam" id="PF04773"/>
    </source>
</evidence>
<evidence type="ECO:0000313" key="5">
    <source>
        <dbReference type="EMBL" id="PQA87192.1"/>
    </source>
</evidence>
<evidence type="ECO:0000259" key="4">
    <source>
        <dbReference type="Pfam" id="PF16344"/>
    </source>
</evidence>
<reference evidence="5 6" key="1">
    <citation type="submission" date="2017-12" db="EMBL/GenBank/DDBJ databases">
        <authorList>
            <person name="Hurst M.R.H."/>
        </authorList>
    </citation>
    <scope>NUCLEOTIDE SEQUENCE [LARGE SCALE GENOMIC DNA]</scope>
    <source>
        <strain evidence="5 6">SY-3-19</strain>
    </source>
</reference>
<dbReference type="PANTHER" id="PTHR30273">
    <property type="entry name" value="PERIPLASMIC SIGNAL SENSOR AND SIGMA FACTOR ACTIVATOR FECR-RELATED"/>
    <property type="match status" value="1"/>
</dbReference>
<feature type="domain" description="Protein FecR C-terminal" evidence="4">
    <location>
        <begin position="394"/>
        <end position="462"/>
    </location>
</feature>
<sequence>MSPGPWRISARRCAPARPGRESPAEGRPDMGADRTDRKEPRLARPRLKHGPGADSFTAGEDARSEAGAGAEQDAECAADAGADDDAASRAETEAAEWLMAIASGEAGPTERAAFKAWRGAAPANARAYEEAERLKAGLAASPEMASLAERTAREIAADARRRSWISSALSSLGSLKHAFARPVLSGSASSRPAPSRPAFDRPRLSRPAMAAALASILLFATIAAVIQWRALGGAGVDYESETGAARRIALKDGSVIDLAPESRLRVAFTADARQAALLDGEAFFEIAKDESRPFIVRAGKTQVRVTGTRFNVHRGPDRVTIAVEEGHVAVARAPRRFPLPALPSLQGPSSNDKIDGASEQKLAAGEVAVADADGVSAPAPTGAGRPGVWRDGLLVYRDASLEAVVADLNRYSQTEIVIASRALGEARIMAAFQTDNIGEMLDGLEDLLGVTVDRADPNRIVIREREGA</sequence>
<feature type="region of interest" description="Disordered" evidence="1">
    <location>
        <begin position="1"/>
        <end position="91"/>
    </location>
</feature>
<keyword evidence="6" id="KW-1185">Reference proteome</keyword>
<organism evidence="5 6">
    <name type="scientific">Hyphococcus luteus</name>
    <dbReference type="NCBI Taxonomy" id="2058213"/>
    <lineage>
        <taxon>Bacteria</taxon>
        <taxon>Pseudomonadati</taxon>
        <taxon>Pseudomonadota</taxon>
        <taxon>Alphaproteobacteria</taxon>
        <taxon>Parvularculales</taxon>
        <taxon>Parvularculaceae</taxon>
        <taxon>Hyphococcus</taxon>
    </lineage>
</organism>
<dbReference type="Proteomes" id="UP000239504">
    <property type="component" value="Unassembled WGS sequence"/>
</dbReference>
<gene>
    <name evidence="5" type="ORF">CW354_14225</name>
</gene>
<dbReference type="InterPro" id="IPR032508">
    <property type="entry name" value="FecR_C"/>
</dbReference>
<dbReference type="Pfam" id="PF04773">
    <property type="entry name" value="FecR"/>
    <property type="match status" value="1"/>
</dbReference>
<evidence type="ECO:0000313" key="6">
    <source>
        <dbReference type="Proteomes" id="UP000239504"/>
    </source>
</evidence>
<dbReference type="EMBL" id="PJCH01000010">
    <property type="protein sequence ID" value="PQA87192.1"/>
    <property type="molecule type" value="Genomic_DNA"/>
</dbReference>
<protein>
    <recommendedName>
        <fullName evidence="7">FecR protein domain-containing protein</fullName>
    </recommendedName>
</protein>
<feature type="compositionally biased region" description="Acidic residues" evidence="1">
    <location>
        <begin position="72"/>
        <end position="85"/>
    </location>
</feature>
<dbReference type="Gene3D" id="3.55.50.30">
    <property type="match status" value="1"/>
</dbReference>
<dbReference type="InterPro" id="IPR006860">
    <property type="entry name" value="FecR"/>
</dbReference>
<dbReference type="InterPro" id="IPR032623">
    <property type="entry name" value="FecR_N"/>
</dbReference>
<feature type="domain" description="FecR N-terminal" evidence="3">
    <location>
        <begin position="93"/>
        <end position="134"/>
    </location>
</feature>
<dbReference type="OrthoDB" id="9798846at2"/>
<dbReference type="Pfam" id="PF16344">
    <property type="entry name" value="FecR_C"/>
    <property type="match status" value="1"/>
</dbReference>
<evidence type="ECO:0000256" key="1">
    <source>
        <dbReference type="SAM" id="MobiDB-lite"/>
    </source>
</evidence>